<reference evidence="13 14" key="1">
    <citation type="submission" date="2022-07" db="EMBL/GenBank/DDBJ databases">
        <title>Genome-wide signatures of adaptation to extreme environments.</title>
        <authorList>
            <person name="Cho C.H."/>
            <person name="Yoon H.S."/>
        </authorList>
    </citation>
    <scope>NUCLEOTIDE SEQUENCE [LARGE SCALE GENOMIC DNA]</scope>
    <source>
        <strain evidence="13 14">DBV 063 E5</strain>
    </source>
</reference>
<dbReference type="FunFam" id="3.40.50.300:FF:000008">
    <property type="entry name" value="ATP-dependent RNA helicase RhlB"/>
    <property type="match status" value="1"/>
</dbReference>
<evidence type="ECO:0000256" key="8">
    <source>
        <dbReference type="PROSITE-ProRule" id="PRU00552"/>
    </source>
</evidence>
<feature type="domain" description="DEAD-box RNA helicase Q" evidence="12">
    <location>
        <begin position="177"/>
        <end position="205"/>
    </location>
</feature>
<feature type="domain" description="Helicase ATP-binding" evidence="10">
    <location>
        <begin position="208"/>
        <end position="407"/>
    </location>
</feature>
<dbReference type="InterPro" id="IPR044763">
    <property type="entry name" value="Ded1/Dbp1_DEADc"/>
</dbReference>
<dbReference type="EMBL" id="JANCYW010000001">
    <property type="protein sequence ID" value="KAK4534370.1"/>
    <property type="molecule type" value="Genomic_DNA"/>
</dbReference>
<name>A0AAV9IQL0_CYACA</name>
<evidence type="ECO:0000259" key="10">
    <source>
        <dbReference type="PROSITE" id="PS51192"/>
    </source>
</evidence>
<comment type="catalytic activity">
    <reaction evidence="7">
        <text>ATP + H2O = ADP + phosphate + H(+)</text>
        <dbReference type="Rhea" id="RHEA:13065"/>
        <dbReference type="ChEBI" id="CHEBI:15377"/>
        <dbReference type="ChEBI" id="CHEBI:15378"/>
        <dbReference type="ChEBI" id="CHEBI:30616"/>
        <dbReference type="ChEBI" id="CHEBI:43474"/>
        <dbReference type="ChEBI" id="CHEBI:456216"/>
        <dbReference type="EC" id="3.6.4.13"/>
    </reaction>
</comment>
<evidence type="ECO:0000256" key="7">
    <source>
        <dbReference type="ARBA" id="ARBA00047984"/>
    </source>
</evidence>
<evidence type="ECO:0000256" key="5">
    <source>
        <dbReference type="ARBA" id="ARBA00022840"/>
    </source>
</evidence>
<dbReference type="PANTHER" id="PTHR47958">
    <property type="entry name" value="ATP-DEPENDENT RNA HELICASE DBP3"/>
    <property type="match status" value="1"/>
</dbReference>
<dbReference type="GO" id="GO:0003723">
    <property type="term" value="F:RNA binding"/>
    <property type="evidence" value="ECO:0007669"/>
    <property type="project" value="UniProtKB-KW"/>
</dbReference>
<dbReference type="PROSITE" id="PS51192">
    <property type="entry name" value="HELICASE_ATP_BIND_1"/>
    <property type="match status" value="1"/>
</dbReference>
<dbReference type="SMART" id="SM00490">
    <property type="entry name" value="HELICc"/>
    <property type="match status" value="1"/>
</dbReference>
<evidence type="ECO:0000313" key="14">
    <source>
        <dbReference type="Proteomes" id="UP001301350"/>
    </source>
</evidence>
<dbReference type="InterPro" id="IPR014014">
    <property type="entry name" value="RNA_helicase_DEAD_Q_motif"/>
</dbReference>
<dbReference type="GO" id="GO:0005524">
    <property type="term" value="F:ATP binding"/>
    <property type="evidence" value="ECO:0007669"/>
    <property type="project" value="UniProtKB-KW"/>
</dbReference>
<evidence type="ECO:0000256" key="2">
    <source>
        <dbReference type="ARBA" id="ARBA00022741"/>
    </source>
</evidence>
<evidence type="ECO:0000256" key="9">
    <source>
        <dbReference type="SAM" id="MobiDB-lite"/>
    </source>
</evidence>
<dbReference type="Gene3D" id="3.40.50.300">
    <property type="entry name" value="P-loop containing nucleotide triphosphate hydrolases"/>
    <property type="match status" value="2"/>
</dbReference>
<evidence type="ECO:0000256" key="3">
    <source>
        <dbReference type="ARBA" id="ARBA00022801"/>
    </source>
</evidence>
<dbReference type="InterPro" id="IPR011545">
    <property type="entry name" value="DEAD/DEAH_box_helicase_dom"/>
</dbReference>
<feature type="domain" description="Helicase C-terminal" evidence="11">
    <location>
        <begin position="434"/>
        <end position="577"/>
    </location>
</feature>
<keyword evidence="5" id="KW-0067">ATP-binding</keyword>
<accession>A0AAV9IQL0</accession>
<evidence type="ECO:0000256" key="4">
    <source>
        <dbReference type="ARBA" id="ARBA00022806"/>
    </source>
</evidence>
<dbReference type="CDD" id="cd18787">
    <property type="entry name" value="SF2_C_DEAD"/>
    <property type="match status" value="1"/>
</dbReference>
<dbReference type="GO" id="GO:0016787">
    <property type="term" value="F:hydrolase activity"/>
    <property type="evidence" value="ECO:0007669"/>
    <property type="project" value="UniProtKB-KW"/>
</dbReference>
<dbReference type="FunFam" id="3.40.50.300:FF:000397">
    <property type="entry name" value="Probable ATP-dependent RNA helicase DDX4"/>
    <property type="match status" value="1"/>
</dbReference>
<evidence type="ECO:0000259" key="11">
    <source>
        <dbReference type="PROSITE" id="PS51194"/>
    </source>
</evidence>
<dbReference type="GO" id="GO:0003724">
    <property type="term" value="F:RNA helicase activity"/>
    <property type="evidence" value="ECO:0007669"/>
    <property type="project" value="UniProtKB-EC"/>
</dbReference>
<dbReference type="SMART" id="SM00487">
    <property type="entry name" value="DEXDc"/>
    <property type="match status" value="1"/>
</dbReference>
<evidence type="ECO:0000259" key="12">
    <source>
        <dbReference type="PROSITE" id="PS51195"/>
    </source>
</evidence>
<dbReference type="InterPro" id="IPR001650">
    <property type="entry name" value="Helicase_C-like"/>
</dbReference>
<keyword evidence="4" id="KW-0347">Helicase</keyword>
<feature type="compositionally biased region" description="Gly residues" evidence="9">
    <location>
        <begin position="583"/>
        <end position="597"/>
    </location>
</feature>
<feature type="region of interest" description="Disordered" evidence="9">
    <location>
        <begin position="580"/>
        <end position="649"/>
    </location>
</feature>
<dbReference type="AlphaFoldDB" id="A0AAV9IQL0"/>
<comment type="caution">
    <text evidence="13">The sequence shown here is derived from an EMBL/GenBank/DDBJ whole genome shotgun (WGS) entry which is preliminary data.</text>
</comment>
<gene>
    <name evidence="13" type="ORF">CDCA_CDCA01G0395</name>
</gene>
<proteinExistence type="predicted"/>
<feature type="compositionally biased region" description="Low complexity" evidence="9">
    <location>
        <begin position="636"/>
        <end position="649"/>
    </location>
</feature>
<keyword evidence="6" id="KW-0694">RNA-binding</keyword>
<feature type="compositionally biased region" description="Low complexity" evidence="9">
    <location>
        <begin position="94"/>
        <end position="106"/>
    </location>
</feature>
<dbReference type="EC" id="3.6.4.13" evidence="1"/>
<feature type="region of interest" description="Disordered" evidence="9">
    <location>
        <begin position="1"/>
        <end position="140"/>
    </location>
</feature>
<dbReference type="InterPro" id="IPR027417">
    <property type="entry name" value="P-loop_NTPase"/>
</dbReference>
<feature type="compositionally biased region" description="Basic and acidic residues" evidence="9">
    <location>
        <begin position="1"/>
        <end position="10"/>
    </location>
</feature>
<dbReference type="Pfam" id="PF00270">
    <property type="entry name" value="DEAD"/>
    <property type="match status" value="1"/>
</dbReference>
<feature type="short sequence motif" description="Q motif" evidence="8">
    <location>
        <begin position="177"/>
        <end position="205"/>
    </location>
</feature>
<keyword evidence="14" id="KW-1185">Reference proteome</keyword>
<dbReference type="CDD" id="cd17967">
    <property type="entry name" value="DEADc_DDX3_DDX4"/>
    <property type="match status" value="1"/>
</dbReference>
<dbReference type="InterPro" id="IPR014001">
    <property type="entry name" value="Helicase_ATP-bd"/>
</dbReference>
<feature type="compositionally biased region" description="Gly residues" evidence="9">
    <location>
        <begin position="607"/>
        <end position="629"/>
    </location>
</feature>
<protein>
    <recommendedName>
        <fullName evidence="1">RNA helicase</fullName>
        <ecNumber evidence="1">3.6.4.13</ecNumber>
    </recommendedName>
</protein>
<dbReference type="Proteomes" id="UP001301350">
    <property type="component" value="Unassembled WGS sequence"/>
</dbReference>
<dbReference type="Pfam" id="PF00271">
    <property type="entry name" value="Helicase_C"/>
    <property type="match status" value="1"/>
</dbReference>
<evidence type="ECO:0000313" key="13">
    <source>
        <dbReference type="EMBL" id="KAK4534370.1"/>
    </source>
</evidence>
<evidence type="ECO:0000256" key="1">
    <source>
        <dbReference type="ARBA" id="ARBA00012552"/>
    </source>
</evidence>
<dbReference type="PROSITE" id="PS51195">
    <property type="entry name" value="Q_MOTIF"/>
    <property type="match status" value="1"/>
</dbReference>
<dbReference type="SUPFAM" id="SSF52540">
    <property type="entry name" value="P-loop containing nucleoside triphosphate hydrolases"/>
    <property type="match status" value="1"/>
</dbReference>
<keyword evidence="2" id="KW-0547">Nucleotide-binding</keyword>
<dbReference type="PROSITE" id="PS51194">
    <property type="entry name" value="HELICASE_CTER"/>
    <property type="match status" value="1"/>
</dbReference>
<keyword evidence="3" id="KW-0378">Hydrolase</keyword>
<organism evidence="13 14">
    <name type="scientific">Cyanidium caldarium</name>
    <name type="common">Red alga</name>
    <dbReference type="NCBI Taxonomy" id="2771"/>
    <lineage>
        <taxon>Eukaryota</taxon>
        <taxon>Rhodophyta</taxon>
        <taxon>Bangiophyceae</taxon>
        <taxon>Cyanidiales</taxon>
        <taxon>Cyanidiaceae</taxon>
        <taxon>Cyanidium</taxon>
    </lineage>
</organism>
<sequence>MADAQEKIDQAGKAGGDDADMAGGASARRAYVPPHLRRRLEERVAGNGSGGGPPPPPPRASTGWSRRPAANGAGGATAAPPPPPVSGSGGSGRTWGTARATASGGSSFRGGRGSAWEDSNPYYSSGVGRPSDAVDDGGAVDGADGELFNGLNTGINFDKYDDIPVDVSGEDAVPEIKDFEGSGLHKLLLRNVALSGYKKPTPVQRHAIPTVMARRDLMSCAQTGSGKTAAFLLPVLHQMLLMGGPAPPPPSSMSGGGGGSFGSRMRRSHPTYLILAPTRELASQIFSECKKFCHATSIRAAVIYGGSENTREQLRAVENGVDVVVATPGRLLDFIDRGRISLANVQFLTLDEADRMLDMGFEPQIRQIVEGSDMRPAGQRQTLMFSATFPREIQRLAADFLHAYIFLTVGRVGSTTDFILQRIEFCEDHLKREMLLDLLNSIQGLTLVFVDTKRAADALEDWLLRQGYAAASIHGDRTQREREDSLASFRSGKTPILVATDVAARGLDIPNVTHVINYELPSTIDDYVHRIGRTGRAGNQGIATAFVNEKNRGVVRELIELLQEAGQEVPGWLTSMAFAAPRSGGGGGGGRGRGGRFGGRDMRRDGAFGGGGGGGGGPTRRPGGAGNGAFGRDDPWGGNWRSSSGNSAW</sequence>
<evidence type="ECO:0000256" key="6">
    <source>
        <dbReference type="ARBA" id="ARBA00022884"/>
    </source>
</evidence>